<dbReference type="AlphaFoldDB" id="A0A9P5XB72"/>
<dbReference type="OrthoDB" id="2786563at2759"/>
<evidence type="ECO:0000313" key="3">
    <source>
        <dbReference type="Proteomes" id="UP000807342"/>
    </source>
</evidence>
<gene>
    <name evidence="2" type="ORF">P691DRAFT_775853</name>
</gene>
<evidence type="ECO:0000313" key="2">
    <source>
        <dbReference type="EMBL" id="KAF9447829.1"/>
    </source>
</evidence>
<comment type="caution">
    <text evidence="2">The sequence shown here is derived from an EMBL/GenBank/DDBJ whole genome shotgun (WGS) entry which is preliminary data.</text>
</comment>
<protein>
    <submittedName>
        <fullName evidence="2">Uncharacterized protein</fullName>
    </submittedName>
</protein>
<dbReference type="EMBL" id="MU151184">
    <property type="protein sequence ID" value="KAF9447829.1"/>
    <property type="molecule type" value="Genomic_DNA"/>
</dbReference>
<keyword evidence="3" id="KW-1185">Reference proteome</keyword>
<organism evidence="2 3">
    <name type="scientific">Macrolepiota fuliginosa MF-IS2</name>
    <dbReference type="NCBI Taxonomy" id="1400762"/>
    <lineage>
        <taxon>Eukaryota</taxon>
        <taxon>Fungi</taxon>
        <taxon>Dikarya</taxon>
        <taxon>Basidiomycota</taxon>
        <taxon>Agaricomycotina</taxon>
        <taxon>Agaricomycetes</taxon>
        <taxon>Agaricomycetidae</taxon>
        <taxon>Agaricales</taxon>
        <taxon>Agaricineae</taxon>
        <taxon>Agaricaceae</taxon>
        <taxon>Macrolepiota</taxon>
    </lineage>
</organism>
<sequence>MYSFLPDELLKEILTPALQISDKSFSSTGRQSPFAKYERSTSAYLLVCKDWLRVGTPLLYNVVVLRSKPQIQALARALKLMPNLGNFIKKLRIECSYSAYLLKVMRAAGNLTDLCLSFEIYAQDNVSGLCKGLTSIQPRRVILYDPISSSRGIIINRHVLQLGEALVNMIPKWTYLKTFVLPSWHYFLSELGNIYLSLIKNLCQSKGLEEVSLLGTEDCHVLRLAKVPSIKRIIVHDYHHRSNVDKCAIIAQRPELAGIVAVIENCQGRASDSTSDLSLTPTPPPSPSLPSSLPQDWFQNCPGTILENILLHALAIPQLQETCYRDCQKPWLTSFSLDDRCGSPTFRRGLALVCKKFHETVIPLYYQCIIFLHTEDISMLVRCYESRPELGHYTRSLFISPSLRPLDRPDNNLAFIFSCSPNLQRVACFHEAHREWYCLSENLFSWKTVMTLAAERSDQLVDLEIQFSEPRVMKDPVLCKFTHLRYLSWYCNVSFSIDPATIPKSGLCSLEVLACICESNALFELLSFMDLPHLHTICFTRWQPGTRVIPFFQKHGPKLLNLETQALPTFKLFDMCGNLKRFILHDSHGYYNYVYVPPATVLAYSQIHPLEEIEFRELHNWQEYFDFLGLLDLSPFKSLRRFQVHQCTWPVTERDIKKSLWVFWAERLTNLYGISMLDGEGKAWTSRLKSGKGRK</sequence>
<evidence type="ECO:0000256" key="1">
    <source>
        <dbReference type="SAM" id="MobiDB-lite"/>
    </source>
</evidence>
<feature type="region of interest" description="Disordered" evidence="1">
    <location>
        <begin position="272"/>
        <end position="292"/>
    </location>
</feature>
<reference evidence="2" key="1">
    <citation type="submission" date="2020-11" db="EMBL/GenBank/DDBJ databases">
        <authorList>
            <consortium name="DOE Joint Genome Institute"/>
            <person name="Ahrendt S."/>
            <person name="Riley R."/>
            <person name="Andreopoulos W."/>
            <person name="Labutti K."/>
            <person name="Pangilinan J."/>
            <person name="Ruiz-Duenas F.J."/>
            <person name="Barrasa J.M."/>
            <person name="Sanchez-Garcia M."/>
            <person name="Camarero S."/>
            <person name="Miyauchi S."/>
            <person name="Serrano A."/>
            <person name="Linde D."/>
            <person name="Babiker R."/>
            <person name="Drula E."/>
            <person name="Ayuso-Fernandez I."/>
            <person name="Pacheco R."/>
            <person name="Padilla G."/>
            <person name="Ferreira P."/>
            <person name="Barriuso J."/>
            <person name="Kellner H."/>
            <person name="Castanera R."/>
            <person name="Alfaro M."/>
            <person name="Ramirez L."/>
            <person name="Pisabarro A.G."/>
            <person name="Kuo A."/>
            <person name="Tritt A."/>
            <person name="Lipzen A."/>
            <person name="He G."/>
            <person name="Yan M."/>
            <person name="Ng V."/>
            <person name="Cullen D."/>
            <person name="Martin F."/>
            <person name="Rosso M.-N."/>
            <person name="Henrissat B."/>
            <person name="Hibbett D."/>
            <person name="Martinez A.T."/>
            <person name="Grigoriev I.V."/>
        </authorList>
    </citation>
    <scope>NUCLEOTIDE SEQUENCE</scope>
    <source>
        <strain evidence="2">MF-IS2</strain>
    </source>
</reference>
<name>A0A9P5XB72_9AGAR</name>
<accession>A0A9P5XB72</accession>
<dbReference type="Proteomes" id="UP000807342">
    <property type="component" value="Unassembled WGS sequence"/>
</dbReference>
<proteinExistence type="predicted"/>